<comment type="similarity">
    <text evidence="2 10">Belongs to the glycosyl hydrolase 67 family.</text>
</comment>
<dbReference type="PROSITE" id="PS50835">
    <property type="entry name" value="IG_LIKE"/>
    <property type="match status" value="1"/>
</dbReference>
<keyword evidence="15" id="KW-1185">Reference proteome</keyword>
<dbReference type="InterPro" id="IPR008979">
    <property type="entry name" value="Galactose-bd-like_sf"/>
</dbReference>
<accession>A0ABV1ESG1</accession>
<feature type="chain" id="PRO_5046082114" description="Xylan alpha-1,2-glucuronidase" evidence="11">
    <location>
        <begin position="28"/>
        <end position="1687"/>
    </location>
</feature>
<protein>
    <recommendedName>
        <fullName evidence="10">Xylan alpha-1,2-glucuronidase</fullName>
        <ecNumber evidence="10">3.2.1.131</ecNumber>
    </recommendedName>
</protein>
<dbReference type="Gene3D" id="2.60.120.260">
    <property type="entry name" value="Galactose-binding domain-like"/>
    <property type="match status" value="1"/>
</dbReference>
<dbReference type="EMBL" id="JBBMFT010000019">
    <property type="protein sequence ID" value="MEQ2457530.1"/>
    <property type="molecule type" value="Genomic_DNA"/>
</dbReference>
<keyword evidence="7 10" id="KW-0119">Carbohydrate metabolism</keyword>
<evidence type="ECO:0000256" key="5">
    <source>
        <dbReference type="ARBA" id="ARBA00022729"/>
    </source>
</evidence>
<sequence>MKKAWSRLLSLTLAATLSASLSVPGMAAEMTEQSGQHAVGAVRDAYVESGKADQNFGQADTVRVKLTPSATTKRETLLTFDLAQMEPEEIQSAILSMQVTNGSTNVTAATRQQYVRIAVNEIPDTWEETEVTWNNSRDLERTYITTADVYAVPGETFEADLTDFIQDKLAEGITRFSLLLESQVSHDGILVDFSSREGASAPQLIFNQERPAGEEDGHELWLRYDPDSVDAAMLAEYQQQVTQLVCDESCEDGILASALAELQLGTSGLFGLEEPMQLQSAVTKDGAVVFGTADSPQIQALGLDLSGLGREGYLLCSKTIDGHSATVIAANTPNGVLYGVFQFLARMQTGKSLKDLSIQDVPVNDYRMLNHWDNANMTIERGYAGLSIWDWNQLPELKPEYTEYARACASVGINGVALNNVNADAAFISEAYLPKIQALADVFRDYGIQVYLSLNFGSPNKEGVGKLEDYPSADDAWAAMQEWWTDKFSEIYSYIPDLGGFLIKADAEGQPGPFSYGKNHADGANMLSDALAASGHDGLIIWRAFVYGDIPDKNPDRVAQAYETFQPIDGQFNDNVVIQIKNGPLDFQVREPVHPLFGGLKQTNVGLEVQVTQEYTGQDVHNCYLVPLYKEVFDFDTYAYGEGSTVANLLSGSVGANKISLVAGVANTGSFTNWTNLHLAQANWYGFGRLAWDPDTAQEDITTDFVKMTFGCEEQVLTTISQILTDSRAIYESYTSPLGLGLVSDGGHFSPNPAGRQSYHKADSEGVGYDRVTGDASDRLYVDQYYPENTQRYRDLETCPEELLLWFHHVPYDYQLNNGETVLERLYSSYSNGPALVQEQIDKWSALEGKIDARRFREVLEKMQQQKAEAQKWADAYIAYFEELSGVPCMANQAEALLTGLQERMDAVEPGYGVGQVPAQYRMAAQEAVDALKALVEAGVTGQKELYECYHAAEAQVADMEARVKAPLYQANLGAAALTLTPGQSVRIPVAVTPDDADHQLAELSLDQAGIIEITEREDDFVTLKASAAGTAVLTLRANDGLLQSKCTITVADSAPTYASQVQLPEEQSLTMGTRTPVVPVLTGEGCDQSLVWSVDQPDVVQVALSEKGEVELIPCGIGTATVTATTPDGSAQDAMSITVDSGAADEQLLSRGKSATASSYQNADHVVEKALDGDMSTYWGGNTSSNEWFIIDLGELCQLSRFEANWLTKDNRYYQYYVEASTDGEHYTEICDHRNNTQSGLVSDTLDGIMARYIRIYVTKSSKGLVAVNEFEVYGSVVSLPLLNAAHRYLSPEDQMTLRTWDGSSVIQWSVEQGETVIALSEEKDTSVAVTALTEGEAVVRAEWANGLEAFCRITVGNYDAQITGMCPLDPVTVPQGTELSQAAPQTVTVYTADGQTYACPVVWEEDTYNPDLPGTYLISGTLAPEQSVQNPYQRTAQLSIHVAQAPEQYTVTVTTQGEGEASATPTAAAEGDTVTLTAQAAEGWHFVKWTSEDVTVSGDNTFQMPAKDVTITAVFEQDTPVVTGVTVSPDTASVQVGTTRQFNAVVTGENEPSQAVTWSVEGTENPGTTISDDGLLTVAEDETAETLTVTATSVADGEFSGTAAVTVTAAPVETYTLTVNGGTGSGEYEAGAQITVTANTPEEGMQFVNWTADGLKLEDNTATTLTITMPANAVTLTANYEAIPV</sequence>
<name>A0ABV1ESG1_9FIRM</name>
<dbReference type="PANTHER" id="PTHR39207:SF1">
    <property type="entry name" value="ALPHA-GLUCURONIDASE A"/>
    <property type="match status" value="1"/>
</dbReference>
<evidence type="ECO:0000256" key="1">
    <source>
        <dbReference type="ARBA" id="ARBA00004613"/>
    </source>
</evidence>
<keyword evidence="3" id="KW-0964">Secreted</keyword>
<dbReference type="Gene3D" id="3.30.379.10">
    <property type="entry name" value="Chitobiase/beta-hexosaminidase domain 2-like"/>
    <property type="match status" value="1"/>
</dbReference>
<evidence type="ECO:0000256" key="11">
    <source>
        <dbReference type="SAM" id="SignalP"/>
    </source>
</evidence>
<dbReference type="InterPro" id="IPR007110">
    <property type="entry name" value="Ig-like_dom"/>
</dbReference>
<dbReference type="RefSeq" id="WP_349141408.1">
    <property type="nucleotide sequence ID" value="NZ_JBBMFT010000019.1"/>
</dbReference>
<dbReference type="Pfam" id="PF03648">
    <property type="entry name" value="Glyco_hydro_67N"/>
    <property type="match status" value="1"/>
</dbReference>
<comment type="catalytic activity">
    <reaction evidence="10">
        <text>Hydrolysis of (1-&gt;2)-alpha-D-(4-O-methyl)glucuronosyl links in the main chain of hardwood xylans.</text>
        <dbReference type="EC" id="3.2.1.131"/>
    </reaction>
</comment>
<dbReference type="Pfam" id="PF07477">
    <property type="entry name" value="Glyco_hydro_67C"/>
    <property type="match status" value="1"/>
</dbReference>
<evidence type="ECO:0000256" key="4">
    <source>
        <dbReference type="ARBA" id="ARBA00022651"/>
    </source>
</evidence>
<dbReference type="InterPro" id="IPR011099">
    <property type="entry name" value="Glyco_hydro_67_C"/>
</dbReference>
<dbReference type="InterPro" id="IPR037054">
    <property type="entry name" value="A-glucoronidase_C_sf"/>
</dbReference>
<dbReference type="PROSITE" id="PS50022">
    <property type="entry name" value="FA58C_3"/>
    <property type="match status" value="1"/>
</dbReference>
<dbReference type="SUPFAM" id="SSF55545">
    <property type="entry name" value="beta-N-acetylhexosaminidase-like domain"/>
    <property type="match status" value="1"/>
</dbReference>
<dbReference type="Gene3D" id="2.60.40.1080">
    <property type="match status" value="3"/>
</dbReference>
<dbReference type="PANTHER" id="PTHR39207">
    <property type="entry name" value="ALPHA-GLUCURONIDASE A"/>
    <property type="match status" value="1"/>
</dbReference>
<keyword evidence="4 10" id="KW-0858">Xylan degradation</keyword>
<feature type="domain" description="F5/8 type C" evidence="12">
    <location>
        <begin position="1137"/>
        <end position="1277"/>
    </location>
</feature>
<dbReference type="InterPro" id="IPR055372">
    <property type="entry name" value="CBM96"/>
</dbReference>
<dbReference type="SUPFAM" id="SSF51445">
    <property type="entry name" value="(Trans)glycosidases"/>
    <property type="match status" value="1"/>
</dbReference>
<dbReference type="Pfam" id="PF00754">
    <property type="entry name" value="F5_F8_type_C"/>
    <property type="match status" value="1"/>
</dbReference>
<feature type="domain" description="Ig-like" evidence="13">
    <location>
        <begin position="1522"/>
        <end position="1608"/>
    </location>
</feature>
<comment type="subunit">
    <text evidence="10">Homodimer.</text>
</comment>
<dbReference type="NCBIfam" id="NF033679">
    <property type="entry name" value="DNRLRE_dom"/>
    <property type="match status" value="1"/>
</dbReference>
<evidence type="ECO:0000256" key="7">
    <source>
        <dbReference type="ARBA" id="ARBA00023277"/>
    </source>
</evidence>
<evidence type="ECO:0000256" key="2">
    <source>
        <dbReference type="ARBA" id="ARBA00008833"/>
    </source>
</evidence>
<reference evidence="14 15" key="1">
    <citation type="submission" date="2024-03" db="EMBL/GenBank/DDBJ databases">
        <title>Human intestinal bacterial collection.</title>
        <authorList>
            <person name="Pauvert C."/>
            <person name="Hitch T.C.A."/>
            <person name="Clavel T."/>
        </authorList>
    </citation>
    <scope>NUCLEOTIDE SEQUENCE [LARGE SCALE GENOMIC DNA]</scope>
    <source>
        <strain evidence="14 15">CLA-AP-H34</strain>
    </source>
</reference>
<evidence type="ECO:0000256" key="3">
    <source>
        <dbReference type="ARBA" id="ARBA00022525"/>
    </source>
</evidence>
<dbReference type="InterPro" id="IPR044060">
    <property type="entry name" value="Bacterial_rp_domain"/>
</dbReference>
<evidence type="ECO:0000313" key="15">
    <source>
        <dbReference type="Proteomes" id="UP001440599"/>
    </source>
</evidence>
<dbReference type="Gene3D" id="3.90.1330.10">
    <property type="entry name" value="Alpha-glucuronidase, C-terminal domain"/>
    <property type="match status" value="1"/>
</dbReference>
<organism evidence="14 15">
    <name type="scientific">Flavonifractor hominis</name>
    <dbReference type="NCBI Taxonomy" id="3133178"/>
    <lineage>
        <taxon>Bacteria</taxon>
        <taxon>Bacillati</taxon>
        <taxon>Bacillota</taxon>
        <taxon>Clostridia</taxon>
        <taxon>Eubacteriales</taxon>
        <taxon>Oscillospiraceae</taxon>
        <taxon>Flavonifractor</taxon>
    </lineage>
</organism>
<dbReference type="SUPFAM" id="SSF49785">
    <property type="entry name" value="Galactose-binding domain-like"/>
    <property type="match status" value="1"/>
</dbReference>
<keyword evidence="8 10" id="KW-0326">Glycosidase</keyword>
<evidence type="ECO:0000256" key="6">
    <source>
        <dbReference type="ARBA" id="ARBA00022801"/>
    </source>
</evidence>
<feature type="non-terminal residue" evidence="14">
    <location>
        <position position="1687"/>
    </location>
</feature>
<evidence type="ECO:0000259" key="13">
    <source>
        <dbReference type="PROSITE" id="PS50835"/>
    </source>
</evidence>
<dbReference type="InterPro" id="IPR029018">
    <property type="entry name" value="Hex-like_dom2"/>
</dbReference>
<dbReference type="InterPro" id="IPR005154">
    <property type="entry name" value="Glyco_hydro_67_aGlcAse_N"/>
</dbReference>
<proteinExistence type="inferred from homology"/>
<evidence type="ECO:0000259" key="12">
    <source>
        <dbReference type="PROSITE" id="PS50022"/>
    </source>
</evidence>
<evidence type="ECO:0000256" key="10">
    <source>
        <dbReference type="RuleBase" id="RU361198"/>
    </source>
</evidence>
<dbReference type="InterPro" id="IPR000421">
    <property type="entry name" value="FA58C"/>
</dbReference>
<dbReference type="Gene3D" id="3.20.20.80">
    <property type="entry name" value="Glycosidases"/>
    <property type="match status" value="1"/>
</dbReference>
<evidence type="ECO:0000313" key="14">
    <source>
        <dbReference type="EMBL" id="MEQ2457530.1"/>
    </source>
</evidence>
<dbReference type="Pfam" id="PF07488">
    <property type="entry name" value="Glyco_hydro_67M"/>
    <property type="match status" value="1"/>
</dbReference>
<keyword evidence="6 10" id="KW-0378">Hydrolase</keyword>
<gene>
    <name evidence="14" type="ORF">WMO45_13500</name>
</gene>
<evidence type="ECO:0000256" key="8">
    <source>
        <dbReference type="ARBA" id="ARBA00023295"/>
    </source>
</evidence>
<dbReference type="Pfam" id="PF18998">
    <property type="entry name" value="Flg_new_2"/>
    <property type="match status" value="2"/>
</dbReference>
<dbReference type="Proteomes" id="UP001440599">
    <property type="component" value="Unassembled WGS sequence"/>
</dbReference>
<dbReference type="Pfam" id="PF24517">
    <property type="entry name" value="CBM96"/>
    <property type="match status" value="1"/>
</dbReference>
<dbReference type="InterPro" id="IPR017853">
    <property type="entry name" value="GH"/>
</dbReference>
<dbReference type="InterPro" id="IPR011100">
    <property type="entry name" value="Glyco_hydro_67_cat"/>
</dbReference>
<dbReference type="EC" id="3.2.1.131" evidence="10"/>
<keyword evidence="9 10" id="KW-0624">Polysaccharide degradation</keyword>
<comment type="subcellular location">
    <subcellularLocation>
        <location evidence="1">Secreted</location>
    </subcellularLocation>
</comment>
<keyword evidence="5 11" id="KW-0732">Signal</keyword>
<evidence type="ECO:0000256" key="9">
    <source>
        <dbReference type="ARBA" id="ARBA00023326"/>
    </source>
</evidence>
<comment type="caution">
    <text evidence="14">The sequence shown here is derived from an EMBL/GenBank/DDBJ whole genome shotgun (WGS) entry which is preliminary data.</text>
</comment>
<feature type="signal peptide" evidence="11">
    <location>
        <begin position="1"/>
        <end position="27"/>
    </location>
</feature>